<evidence type="ECO:0000259" key="6">
    <source>
        <dbReference type="PROSITE" id="PS51005"/>
    </source>
</evidence>
<dbReference type="PANTHER" id="PTHR31719">
    <property type="entry name" value="NAC TRANSCRIPTION FACTOR 56"/>
    <property type="match status" value="1"/>
</dbReference>
<keyword evidence="2" id="KW-0238">DNA-binding</keyword>
<keyword evidence="8" id="KW-1185">Reference proteome</keyword>
<evidence type="ECO:0000256" key="5">
    <source>
        <dbReference type="SAM" id="MobiDB-lite"/>
    </source>
</evidence>
<comment type="caution">
    <text evidence="7">The sequence shown here is derived from an EMBL/GenBank/DDBJ whole genome shotgun (WGS) entry which is preliminary data.</text>
</comment>
<protein>
    <recommendedName>
        <fullName evidence="6">NAC domain-containing protein</fullName>
    </recommendedName>
</protein>
<accession>A0AA88WI35</accession>
<evidence type="ECO:0000256" key="4">
    <source>
        <dbReference type="ARBA" id="ARBA00023242"/>
    </source>
</evidence>
<dbReference type="Proteomes" id="UP001188597">
    <property type="component" value="Unassembled WGS sequence"/>
</dbReference>
<gene>
    <name evidence="7" type="ORF">RJ639_038753</name>
</gene>
<evidence type="ECO:0000256" key="2">
    <source>
        <dbReference type="ARBA" id="ARBA00023125"/>
    </source>
</evidence>
<evidence type="ECO:0000313" key="8">
    <source>
        <dbReference type="Proteomes" id="UP001188597"/>
    </source>
</evidence>
<dbReference type="EMBL" id="JAVXUP010000431">
    <property type="protein sequence ID" value="KAK3028032.1"/>
    <property type="molecule type" value="Genomic_DNA"/>
</dbReference>
<dbReference type="GO" id="GO:0048731">
    <property type="term" value="P:system development"/>
    <property type="evidence" value="ECO:0007669"/>
    <property type="project" value="TreeGrafter"/>
</dbReference>
<proteinExistence type="predicted"/>
<dbReference type="SUPFAM" id="SSF101941">
    <property type="entry name" value="NAC domain"/>
    <property type="match status" value="1"/>
</dbReference>
<dbReference type="GO" id="GO:0006355">
    <property type="term" value="P:regulation of DNA-templated transcription"/>
    <property type="evidence" value="ECO:0007669"/>
    <property type="project" value="InterPro"/>
</dbReference>
<keyword evidence="1" id="KW-0805">Transcription regulation</keyword>
<reference evidence="7" key="1">
    <citation type="submission" date="2022-12" db="EMBL/GenBank/DDBJ databases">
        <title>Draft genome assemblies for two species of Escallonia (Escalloniales).</title>
        <authorList>
            <person name="Chanderbali A."/>
            <person name="Dervinis C."/>
            <person name="Anghel I."/>
            <person name="Soltis D."/>
            <person name="Soltis P."/>
            <person name="Zapata F."/>
        </authorList>
    </citation>
    <scope>NUCLEOTIDE SEQUENCE</scope>
    <source>
        <strain evidence="7">UCBG64.0493</strain>
        <tissue evidence="7">Leaf</tissue>
    </source>
</reference>
<evidence type="ECO:0000256" key="3">
    <source>
        <dbReference type="ARBA" id="ARBA00023163"/>
    </source>
</evidence>
<sequence length="127" mass="14491">MLGTSHFNMSFFKHGIVAEMPPGYRFLPTDEELVTHYLTNKAFFRPLPAQVIQDIDATDLYSKPPMALVANACSERAWYFFIHLDQHFHGRREKVRVVGNGMGYWRNPTKGQENSLENGRVSVTSSA</sequence>
<dbReference type="AlphaFoldDB" id="A0AA88WI35"/>
<dbReference type="Gene3D" id="2.170.150.80">
    <property type="entry name" value="NAC domain"/>
    <property type="match status" value="1"/>
</dbReference>
<name>A0AA88WI35_9ASTE</name>
<evidence type="ECO:0000256" key="1">
    <source>
        <dbReference type="ARBA" id="ARBA00023015"/>
    </source>
</evidence>
<dbReference type="Pfam" id="PF02365">
    <property type="entry name" value="NAM"/>
    <property type="match status" value="1"/>
</dbReference>
<keyword evidence="3" id="KW-0804">Transcription</keyword>
<feature type="region of interest" description="Disordered" evidence="5">
    <location>
        <begin position="108"/>
        <end position="127"/>
    </location>
</feature>
<dbReference type="PROSITE" id="PS51005">
    <property type="entry name" value="NAC"/>
    <property type="match status" value="1"/>
</dbReference>
<organism evidence="7 8">
    <name type="scientific">Escallonia herrerae</name>
    <dbReference type="NCBI Taxonomy" id="1293975"/>
    <lineage>
        <taxon>Eukaryota</taxon>
        <taxon>Viridiplantae</taxon>
        <taxon>Streptophyta</taxon>
        <taxon>Embryophyta</taxon>
        <taxon>Tracheophyta</taxon>
        <taxon>Spermatophyta</taxon>
        <taxon>Magnoliopsida</taxon>
        <taxon>eudicotyledons</taxon>
        <taxon>Gunneridae</taxon>
        <taxon>Pentapetalae</taxon>
        <taxon>asterids</taxon>
        <taxon>campanulids</taxon>
        <taxon>Escalloniales</taxon>
        <taxon>Escalloniaceae</taxon>
        <taxon>Escallonia</taxon>
    </lineage>
</organism>
<feature type="domain" description="NAC" evidence="6">
    <location>
        <begin position="20"/>
        <end position="127"/>
    </location>
</feature>
<dbReference type="InterPro" id="IPR003441">
    <property type="entry name" value="NAC-dom"/>
</dbReference>
<dbReference type="InterPro" id="IPR036093">
    <property type="entry name" value="NAC_dom_sf"/>
</dbReference>
<evidence type="ECO:0000313" key="7">
    <source>
        <dbReference type="EMBL" id="KAK3028032.1"/>
    </source>
</evidence>
<keyword evidence="4" id="KW-0539">Nucleus</keyword>
<feature type="compositionally biased region" description="Polar residues" evidence="5">
    <location>
        <begin position="109"/>
        <end position="127"/>
    </location>
</feature>
<dbReference type="GO" id="GO:0003677">
    <property type="term" value="F:DNA binding"/>
    <property type="evidence" value="ECO:0007669"/>
    <property type="project" value="UniProtKB-KW"/>
</dbReference>
<dbReference type="PANTHER" id="PTHR31719:SF123">
    <property type="entry name" value="NAC DOMAIN-CONTAINING PROTEIN"/>
    <property type="match status" value="1"/>
</dbReference>